<dbReference type="EMBL" id="MU150244">
    <property type="protein sequence ID" value="KAF9465976.1"/>
    <property type="molecule type" value="Genomic_DNA"/>
</dbReference>
<gene>
    <name evidence="1" type="ORF">BDZ94DRAFT_280837</name>
</gene>
<dbReference type="Proteomes" id="UP000807353">
    <property type="component" value="Unassembled WGS sequence"/>
</dbReference>
<keyword evidence="2" id="KW-1185">Reference proteome</keyword>
<evidence type="ECO:0000313" key="1">
    <source>
        <dbReference type="EMBL" id="KAF9465976.1"/>
    </source>
</evidence>
<protein>
    <submittedName>
        <fullName evidence="1">Uncharacterized protein</fullName>
    </submittedName>
</protein>
<proteinExistence type="predicted"/>
<comment type="caution">
    <text evidence="1">The sequence shown here is derived from an EMBL/GenBank/DDBJ whole genome shotgun (WGS) entry which is preliminary data.</text>
</comment>
<dbReference type="AlphaFoldDB" id="A0A9P5YDQ0"/>
<organism evidence="1 2">
    <name type="scientific">Collybia nuda</name>
    <dbReference type="NCBI Taxonomy" id="64659"/>
    <lineage>
        <taxon>Eukaryota</taxon>
        <taxon>Fungi</taxon>
        <taxon>Dikarya</taxon>
        <taxon>Basidiomycota</taxon>
        <taxon>Agaricomycotina</taxon>
        <taxon>Agaricomycetes</taxon>
        <taxon>Agaricomycetidae</taxon>
        <taxon>Agaricales</taxon>
        <taxon>Tricholomatineae</taxon>
        <taxon>Clitocybaceae</taxon>
        <taxon>Collybia</taxon>
    </lineage>
</organism>
<name>A0A9P5YDQ0_9AGAR</name>
<reference evidence="1" key="1">
    <citation type="submission" date="2020-11" db="EMBL/GenBank/DDBJ databases">
        <authorList>
            <consortium name="DOE Joint Genome Institute"/>
            <person name="Ahrendt S."/>
            <person name="Riley R."/>
            <person name="Andreopoulos W."/>
            <person name="Labutti K."/>
            <person name="Pangilinan J."/>
            <person name="Ruiz-Duenas F.J."/>
            <person name="Barrasa J.M."/>
            <person name="Sanchez-Garcia M."/>
            <person name="Camarero S."/>
            <person name="Miyauchi S."/>
            <person name="Serrano A."/>
            <person name="Linde D."/>
            <person name="Babiker R."/>
            <person name="Drula E."/>
            <person name="Ayuso-Fernandez I."/>
            <person name="Pacheco R."/>
            <person name="Padilla G."/>
            <person name="Ferreira P."/>
            <person name="Barriuso J."/>
            <person name="Kellner H."/>
            <person name="Castanera R."/>
            <person name="Alfaro M."/>
            <person name="Ramirez L."/>
            <person name="Pisabarro A.G."/>
            <person name="Kuo A."/>
            <person name="Tritt A."/>
            <person name="Lipzen A."/>
            <person name="He G."/>
            <person name="Yan M."/>
            <person name="Ng V."/>
            <person name="Cullen D."/>
            <person name="Martin F."/>
            <person name="Rosso M.-N."/>
            <person name="Henrissat B."/>
            <person name="Hibbett D."/>
            <person name="Martinez A.T."/>
            <person name="Grigoriev I.V."/>
        </authorList>
    </citation>
    <scope>NUCLEOTIDE SEQUENCE</scope>
    <source>
        <strain evidence="1">CBS 247.69</strain>
    </source>
</reference>
<evidence type="ECO:0000313" key="2">
    <source>
        <dbReference type="Proteomes" id="UP000807353"/>
    </source>
</evidence>
<accession>A0A9P5YDQ0</accession>
<sequence length="107" mass="12589">MSCLCKKLEAYGDRWQFMEEILIFNCGTRSFTSSDRLSRKNTRHLLRQLFLHLRGIFYLLYTPWIHVLESSHATGTTPESHLDGYMYIRRGLSENQVDCFGLYSGFL</sequence>